<dbReference type="InterPro" id="IPR019904">
    <property type="entry name" value="Peroxiredoxin_OsmC"/>
</dbReference>
<dbReference type="Proteomes" id="UP000238954">
    <property type="component" value="Chromosome"/>
</dbReference>
<dbReference type="EMBL" id="PHFW01000002">
    <property type="protein sequence ID" value="PQM28687.1"/>
    <property type="molecule type" value="Genomic_DNA"/>
</dbReference>
<dbReference type="SUPFAM" id="SSF82784">
    <property type="entry name" value="OsmC-like"/>
    <property type="match status" value="1"/>
</dbReference>
<dbReference type="InterPro" id="IPR036102">
    <property type="entry name" value="OsmC/Ohrsf"/>
</dbReference>
<comment type="caution">
    <text evidence="1">The sequence shown here is derived from an EMBL/GenBank/DDBJ whole genome shotgun (WGS) entry which is preliminary data.</text>
</comment>
<dbReference type="InterPro" id="IPR003718">
    <property type="entry name" value="OsmC/Ohr_fam"/>
</dbReference>
<sequence length="142" mass="14739">MTVNRASARYEGFGKDGKGSITTKSGVLDAQPYGFGTRFEGQPGTNPEELIAAAHAACFTMALSFGLARAGYSGDTLETSAAVTLESQDGGFTITRSALTLTGKVPGISADEFAAIAGEAEKTCPVSKLLNCEIILEHKLES</sequence>
<evidence type="ECO:0000313" key="1">
    <source>
        <dbReference type="EMBL" id="PQM28687.1"/>
    </source>
</evidence>
<organism evidence="1 2">
    <name type="scientific">Sphingopyxis lindanitolerans</name>
    <dbReference type="NCBI Taxonomy" id="2054227"/>
    <lineage>
        <taxon>Bacteria</taxon>
        <taxon>Pseudomonadati</taxon>
        <taxon>Pseudomonadota</taxon>
        <taxon>Alphaproteobacteria</taxon>
        <taxon>Sphingomonadales</taxon>
        <taxon>Sphingomonadaceae</taxon>
        <taxon>Sphingopyxis</taxon>
    </lineage>
</organism>
<dbReference type="Pfam" id="PF02566">
    <property type="entry name" value="OsmC"/>
    <property type="match status" value="1"/>
</dbReference>
<dbReference type="AlphaFoldDB" id="A0A2S8B8K9"/>
<dbReference type="Gene3D" id="3.30.300.20">
    <property type="match status" value="1"/>
</dbReference>
<dbReference type="InterPro" id="IPR052707">
    <property type="entry name" value="OsmC_Ohr_Peroxiredoxin"/>
</dbReference>
<name>A0A2S8B8K9_9SPHN</name>
<dbReference type="RefSeq" id="WP_105998855.1">
    <property type="nucleotide sequence ID" value="NZ_CM009578.1"/>
</dbReference>
<reference evidence="2" key="1">
    <citation type="submission" date="2017-11" db="EMBL/GenBank/DDBJ databases">
        <title>The complete genome sequence of Sphingopyxis pomeranensis sp. nov. strain WS5A3p.</title>
        <authorList>
            <person name="Kaminski M.A."/>
        </authorList>
    </citation>
    <scope>NUCLEOTIDE SEQUENCE [LARGE SCALE GENOMIC DNA]</scope>
    <source>
        <strain evidence="2">WS5A3p</strain>
    </source>
</reference>
<dbReference type="GO" id="GO:0006979">
    <property type="term" value="P:response to oxidative stress"/>
    <property type="evidence" value="ECO:0007669"/>
    <property type="project" value="InterPro"/>
</dbReference>
<dbReference type="InterPro" id="IPR015946">
    <property type="entry name" value="KH_dom-like_a/b"/>
</dbReference>
<dbReference type="PANTHER" id="PTHR42830">
    <property type="entry name" value="OSMOTICALLY INDUCIBLE FAMILY PROTEIN"/>
    <property type="match status" value="1"/>
</dbReference>
<dbReference type="OrthoDB" id="9807532at2"/>
<accession>A0A2S8B8K9</accession>
<dbReference type="PANTHER" id="PTHR42830:SF1">
    <property type="entry name" value="OSMOTICALLY INDUCIBLE FAMILY PROTEIN"/>
    <property type="match status" value="1"/>
</dbReference>
<dbReference type="NCBIfam" id="TIGR03562">
    <property type="entry name" value="osmo_induc_OsmC"/>
    <property type="match status" value="1"/>
</dbReference>
<evidence type="ECO:0000313" key="2">
    <source>
        <dbReference type="Proteomes" id="UP000238954"/>
    </source>
</evidence>
<protein>
    <submittedName>
        <fullName evidence="1">OsmC family peroxiredoxin</fullName>
    </submittedName>
</protein>
<proteinExistence type="predicted"/>
<gene>
    <name evidence="1" type="ORF">CVO77_09645</name>
</gene>
<keyword evidence="2" id="KW-1185">Reference proteome</keyword>
<dbReference type="GO" id="GO:0004601">
    <property type="term" value="F:peroxidase activity"/>
    <property type="evidence" value="ECO:0007669"/>
    <property type="project" value="InterPro"/>
</dbReference>